<gene>
    <name evidence="2" type="ORF">VZT92_013383</name>
</gene>
<protein>
    <submittedName>
        <fullName evidence="2">Uncharacterized protein</fullName>
    </submittedName>
</protein>
<keyword evidence="1" id="KW-0732">Signal</keyword>
<feature type="signal peptide" evidence="1">
    <location>
        <begin position="1"/>
        <end position="16"/>
    </location>
</feature>
<evidence type="ECO:0000313" key="3">
    <source>
        <dbReference type="Proteomes" id="UP001488805"/>
    </source>
</evidence>
<dbReference type="AlphaFoldDB" id="A0AAW1F3Q0"/>
<evidence type="ECO:0000313" key="2">
    <source>
        <dbReference type="EMBL" id="KAK9529277.1"/>
    </source>
</evidence>
<dbReference type="EMBL" id="JBCEZU010000111">
    <property type="protein sequence ID" value="KAK9529277.1"/>
    <property type="molecule type" value="Genomic_DNA"/>
</dbReference>
<comment type="caution">
    <text evidence="2">The sequence shown here is derived from an EMBL/GenBank/DDBJ whole genome shotgun (WGS) entry which is preliminary data.</text>
</comment>
<accession>A0AAW1F3Q0</accession>
<name>A0AAW1F3Q0_ZOAVI</name>
<organism evidence="2 3">
    <name type="scientific">Zoarces viviparus</name>
    <name type="common">Viviparous eelpout</name>
    <name type="synonym">Blennius viviparus</name>
    <dbReference type="NCBI Taxonomy" id="48416"/>
    <lineage>
        <taxon>Eukaryota</taxon>
        <taxon>Metazoa</taxon>
        <taxon>Chordata</taxon>
        <taxon>Craniata</taxon>
        <taxon>Vertebrata</taxon>
        <taxon>Euteleostomi</taxon>
        <taxon>Actinopterygii</taxon>
        <taxon>Neopterygii</taxon>
        <taxon>Teleostei</taxon>
        <taxon>Neoteleostei</taxon>
        <taxon>Acanthomorphata</taxon>
        <taxon>Eupercaria</taxon>
        <taxon>Perciformes</taxon>
        <taxon>Cottioidei</taxon>
        <taxon>Zoarcales</taxon>
        <taxon>Zoarcidae</taxon>
        <taxon>Zoarcinae</taxon>
        <taxon>Zoarces</taxon>
    </lineage>
</organism>
<feature type="chain" id="PRO_5044024805" evidence="1">
    <location>
        <begin position="17"/>
        <end position="96"/>
    </location>
</feature>
<evidence type="ECO:0000256" key="1">
    <source>
        <dbReference type="SAM" id="SignalP"/>
    </source>
</evidence>
<sequence>MSSLVYMLLELPLLVSNRPAQECQTGTWTERGYNPPAGRQGAEQLDLCPGYYIRLLQRGTPLPDASFPARQRLLLQGHLLSSLRPPLSDRASSVSK</sequence>
<proteinExistence type="predicted"/>
<keyword evidence="3" id="KW-1185">Reference proteome</keyword>
<dbReference type="Proteomes" id="UP001488805">
    <property type="component" value="Unassembled WGS sequence"/>
</dbReference>
<reference evidence="2 3" key="1">
    <citation type="journal article" date="2024" name="Genome Biol. Evol.">
        <title>Chromosome-level genome assembly of the viviparous eelpout Zoarces viviparus.</title>
        <authorList>
            <person name="Fuhrmann N."/>
            <person name="Brasseur M.V."/>
            <person name="Bakowski C.E."/>
            <person name="Podsiadlowski L."/>
            <person name="Prost S."/>
            <person name="Krehenwinkel H."/>
            <person name="Mayer C."/>
        </authorList>
    </citation>
    <scope>NUCLEOTIDE SEQUENCE [LARGE SCALE GENOMIC DNA]</scope>
    <source>
        <strain evidence="2">NO-MEL_2022_Ind0_liver</strain>
    </source>
</reference>